<dbReference type="GO" id="GO:0004825">
    <property type="term" value="F:methionine-tRNA ligase activity"/>
    <property type="evidence" value="ECO:0007669"/>
    <property type="project" value="UniProtKB-EC"/>
</dbReference>
<accession>A0AAE4WEG5</accession>
<dbReference type="GO" id="GO:0005829">
    <property type="term" value="C:cytosol"/>
    <property type="evidence" value="ECO:0007669"/>
    <property type="project" value="TreeGrafter"/>
</dbReference>
<dbReference type="AlphaFoldDB" id="A0AAE4WEG5"/>
<reference evidence="9 10" key="1">
    <citation type="submission" date="2019-12" db="EMBL/GenBank/DDBJ databases">
        <title>Whole-genome sequencing of Allorhizobium vitis.</title>
        <authorList>
            <person name="Gan H.M."/>
            <person name="Szegedi E."/>
            <person name="Burr T."/>
            <person name="Savka M.A."/>
        </authorList>
    </citation>
    <scope>NUCLEOTIDE SEQUENCE [LARGE SCALE GENOMIC DNA]</scope>
    <source>
        <strain evidence="9 10">CG989</strain>
    </source>
</reference>
<evidence type="ECO:0000256" key="4">
    <source>
        <dbReference type="ARBA" id="ARBA00022917"/>
    </source>
</evidence>
<evidence type="ECO:0000256" key="2">
    <source>
        <dbReference type="ARBA" id="ARBA00022741"/>
    </source>
</evidence>
<proteinExistence type="inferred from homology"/>
<sequence>MTAELTVIIAPPPTPNGDLHVGHLSGPYLGADVLRRYLTLQGRDAVAALSVDLNQSYVVTTAERLGTEPLALARKSHADIQTTLSKSQIHFDVVAIPDTAYTQSVSDWFKHLFDTGVIEKHRRLSPFDIKRNRFMFESYATGYCPTCLSGTKANICEACGHPNEASDLLGLYPTGGEAGDPVEMREIDEYFIDLEKWREPLLDHLRHHIPEKRPNLSRLIDELFAKRLAKFPITFPSRWGIPAPFPNADGLVLNVWAEMLPGHFHWIDQACMLRGFEGATARASSVRYVQYLGFDNSFFYVIAHLGLALAARAGGLKHILPTAFITNEFYLLDNFKFSTSQGHLIWGRDLLAETPADDVRFYLAWSNPEYNQANFTREDMERVLDKKFRQPIKRVCELFGGKSGPVSGSAYAASLLARFETAYDYRHQSLRMAALTVANGLELIESLAKHGTNTDVLRSIVKATACGLAPLASDAALKLWRSIGLDGPIFWPEGKDLLPSEPAFNGSGFQEEASEPGSKLQLLGAVVT</sequence>
<dbReference type="PROSITE" id="PS00178">
    <property type="entry name" value="AA_TRNA_LIGASE_I"/>
    <property type="match status" value="1"/>
</dbReference>
<dbReference type="RefSeq" id="WP_156550045.1">
    <property type="nucleotide sequence ID" value="NZ_JABAEJ010000012.1"/>
</dbReference>
<dbReference type="Gene3D" id="3.40.50.620">
    <property type="entry name" value="HUPs"/>
    <property type="match status" value="1"/>
</dbReference>
<dbReference type="SUPFAM" id="SSF52374">
    <property type="entry name" value="Nucleotidylyl transferase"/>
    <property type="match status" value="1"/>
</dbReference>
<comment type="similarity">
    <text evidence="7">Belongs to the class-I aminoacyl-tRNA synthetase family.</text>
</comment>
<evidence type="ECO:0000256" key="7">
    <source>
        <dbReference type="RuleBase" id="RU363039"/>
    </source>
</evidence>
<evidence type="ECO:0000256" key="5">
    <source>
        <dbReference type="ARBA" id="ARBA00023146"/>
    </source>
</evidence>
<organism evidence="9 10">
    <name type="scientific">Agrobacterium vitis</name>
    <name type="common">Rhizobium vitis</name>
    <dbReference type="NCBI Taxonomy" id="373"/>
    <lineage>
        <taxon>Bacteria</taxon>
        <taxon>Pseudomonadati</taxon>
        <taxon>Pseudomonadota</taxon>
        <taxon>Alphaproteobacteria</taxon>
        <taxon>Hyphomicrobiales</taxon>
        <taxon>Rhizobiaceae</taxon>
        <taxon>Rhizobium/Agrobacterium group</taxon>
        <taxon>Agrobacterium</taxon>
    </lineage>
</organism>
<keyword evidence="3 7" id="KW-0067">ATP-binding</keyword>
<dbReference type="EMBL" id="WPHM01000007">
    <property type="protein sequence ID" value="MUZ58710.1"/>
    <property type="molecule type" value="Genomic_DNA"/>
</dbReference>
<comment type="catalytic activity">
    <reaction evidence="6">
        <text>tRNA(Met) + L-methionine + ATP = L-methionyl-tRNA(Met) + AMP + diphosphate</text>
        <dbReference type="Rhea" id="RHEA:13481"/>
        <dbReference type="Rhea" id="RHEA-COMP:9667"/>
        <dbReference type="Rhea" id="RHEA-COMP:9698"/>
        <dbReference type="ChEBI" id="CHEBI:30616"/>
        <dbReference type="ChEBI" id="CHEBI:33019"/>
        <dbReference type="ChEBI" id="CHEBI:57844"/>
        <dbReference type="ChEBI" id="CHEBI:78442"/>
        <dbReference type="ChEBI" id="CHEBI:78530"/>
        <dbReference type="ChEBI" id="CHEBI:456215"/>
        <dbReference type="EC" id="6.1.1.10"/>
    </reaction>
</comment>
<keyword evidence="2 7" id="KW-0547">Nucleotide-binding</keyword>
<dbReference type="InterPro" id="IPR015413">
    <property type="entry name" value="Methionyl/Leucyl_tRNA_Synth"/>
</dbReference>
<feature type="domain" description="Methionyl/Leucyl tRNA synthetase" evidence="8">
    <location>
        <begin position="8"/>
        <end position="385"/>
    </location>
</feature>
<keyword evidence="5 7" id="KW-0030">Aminoacyl-tRNA synthetase</keyword>
<gene>
    <name evidence="9" type="ORF">GOZ95_14805</name>
</gene>
<dbReference type="Gene3D" id="2.20.28.20">
    <property type="entry name" value="Methionyl-tRNA synthetase, Zn-domain"/>
    <property type="match status" value="1"/>
</dbReference>
<protein>
    <submittedName>
        <fullName evidence="9">Class I tRNA ligase family protein</fullName>
    </submittedName>
</protein>
<comment type="caution">
    <text evidence="9">The sequence shown here is derived from an EMBL/GenBank/DDBJ whole genome shotgun (WGS) entry which is preliminary data.</text>
</comment>
<dbReference type="InterPro" id="IPR014729">
    <property type="entry name" value="Rossmann-like_a/b/a_fold"/>
</dbReference>
<name>A0AAE4WEG5_AGRVI</name>
<evidence type="ECO:0000313" key="10">
    <source>
        <dbReference type="Proteomes" id="UP000436692"/>
    </source>
</evidence>
<evidence type="ECO:0000259" key="8">
    <source>
        <dbReference type="Pfam" id="PF09334"/>
    </source>
</evidence>
<dbReference type="InterPro" id="IPR001412">
    <property type="entry name" value="aa-tRNA-synth_I_CS"/>
</dbReference>
<dbReference type="Proteomes" id="UP000436692">
    <property type="component" value="Unassembled WGS sequence"/>
</dbReference>
<keyword evidence="1 7" id="KW-0436">Ligase</keyword>
<dbReference type="InterPro" id="IPR029038">
    <property type="entry name" value="MetRS_Zn"/>
</dbReference>
<evidence type="ECO:0000313" key="9">
    <source>
        <dbReference type="EMBL" id="MUZ58710.1"/>
    </source>
</evidence>
<keyword evidence="4 7" id="KW-0648">Protein biosynthesis</keyword>
<dbReference type="GO" id="GO:0005524">
    <property type="term" value="F:ATP binding"/>
    <property type="evidence" value="ECO:0007669"/>
    <property type="project" value="UniProtKB-KW"/>
</dbReference>
<evidence type="ECO:0000256" key="3">
    <source>
        <dbReference type="ARBA" id="ARBA00022840"/>
    </source>
</evidence>
<dbReference type="InterPro" id="IPR023458">
    <property type="entry name" value="Met-tRNA_ligase_1"/>
</dbReference>
<dbReference type="PANTHER" id="PTHR45765">
    <property type="entry name" value="METHIONINE--TRNA LIGASE"/>
    <property type="match status" value="1"/>
</dbReference>
<dbReference type="Pfam" id="PF09334">
    <property type="entry name" value="tRNA-synt_1g"/>
    <property type="match status" value="1"/>
</dbReference>
<dbReference type="PANTHER" id="PTHR45765:SF1">
    <property type="entry name" value="METHIONINE--TRNA LIGASE, CYTOPLASMIC"/>
    <property type="match status" value="1"/>
</dbReference>
<evidence type="ECO:0000256" key="6">
    <source>
        <dbReference type="ARBA" id="ARBA00047364"/>
    </source>
</evidence>
<dbReference type="GO" id="GO:0006431">
    <property type="term" value="P:methionyl-tRNA aminoacylation"/>
    <property type="evidence" value="ECO:0007669"/>
    <property type="project" value="TreeGrafter"/>
</dbReference>
<evidence type="ECO:0000256" key="1">
    <source>
        <dbReference type="ARBA" id="ARBA00022598"/>
    </source>
</evidence>